<gene>
    <name evidence="3" type="ORF">FKV25_09180</name>
</gene>
<reference evidence="3 4" key="1">
    <citation type="submission" date="2019-06" db="EMBL/GenBank/DDBJ databases">
        <title>Lysobacter alkalisoli sp. nov. isolated from saline soil.</title>
        <authorList>
            <person name="Sun J.-Q."/>
            <person name="Xu L."/>
        </authorList>
    </citation>
    <scope>NUCLEOTIDE SEQUENCE [LARGE SCALE GENOMIC DNA]</scope>
    <source>
        <strain evidence="3 4">JCM 31130</strain>
    </source>
</reference>
<name>A0A508A542_9GAMM</name>
<dbReference type="Gene3D" id="3.10.20.30">
    <property type="match status" value="1"/>
</dbReference>
<evidence type="ECO:0000313" key="4">
    <source>
        <dbReference type="Proteomes" id="UP000318212"/>
    </source>
</evidence>
<dbReference type="SUPFAM" id="SSF52343">
    <property type="entry name" value="Ferredoxin reductase-like, C-terminal NADP-linked domain"/>
    <property type="match status" value="1"/>
</dbReference>
<dbReference type="RefSeq" id="WP_141518499.1">
    <property type="nucleotide sequence ID" value="NZ_VICE01000086.1"/>
</dbReference>
<keyword evidence="4" id="KW-1185">Reference proteome</keyword>
<dbReference type="GO" id="GO:0016491">
    <property type="term" value="F:oxidoreductase activity"/>
    <property type="evidence" value="ECO:0007669"/>
    <property type="project" value="InterPro"/>
</dbReference>
<dbReference type="InterPro" id="IPR050415">
    <property type="entry name" value="MRET"/>
</dbReference>
<proteinExistence type="predicted"/>
<dbReference type="Pfam" id="PF00111">
    <property type="entry name" value="Fer2"/>
    <property type="match status" value="1"/>
</dbReference>
<evidence type="ECO:0000259" key="1">
    <source>
        <dbReference type="PROSITE" id="PS51085"/>
    </source>
</evidence>
<organism evidence="3 4">
    <name type="scientific">Marilutibacter aestuarii</name>
    <dbReference type="NCBI Taxonomy" id="1706195"/>
    <lineage>
        <taxon>Bacteria</taxon>
        <taxon>Pseudomonadati</taxon>
        <taxon>Pseudomonadota</taxon>
        <taxon>Gammaproteobacteria</taxon>
        <taxon>Lysobacterales</taxon>
        <taxon>Lysobacteraceae</taxon>
        <taxon>Marilutibacter</taxon>
    </lineage>
</organism>
<dbReference type="OrthoDB" id="9796486at2"/>
<accession>A0A508A542</accession>
<dbReference type="InterPro" id="IPR017927">
    <property type="entry name" value="FAD-bd_FR_type"/>
</dbReference>
<feature type="domain" description="FAD-binding FR-type" evidence="2">
    <location>
        <begin position="42"/>
        <end position="144"/>
    </location>
</feature>
<sequence length="368" mass="39971">MNARVRPSRSRRPAGLRHWLRPFVAPAVFDFWASRVNRLWTWERPLAQLVGRERESSDAVTLLLRPNRHWQGFRAGQHVNLGIEVEGARVTRSYSLSQPPRADGLLAITVKAMPGGKVSPRLCNAVETGEIFELGPAFGDMTLPRRPEGEWLFLAGGSGITPLMAMVRALAADGMPVPLTLVYWSRRRDEFCFVDELRALAAAHAGFTLHLVLTGEAAHAADEHAGRIDEALLTRLVDGLENRRVMACGPGGFVESARGLLEGRVRDFQAEAFTLPEAPVLDEGEVELTLNRSGRVLKVPRGQPLLVALEAQGIKPASGCRMGLCNTCACGQASGSVRHLPSGALVHEPSQALKLCIHGAATDLSIDL</sequence>
<dbReference type="Gene3D" id="3.40.50.80">
    <property type="entry name" value="Nucleotide-binding domain of ferredoxin-NADP reductase (FNR) module"/>
    <property type="match status" value="1"/>
</dbReference>
<evidence type="ECO:0000313" key="3">
    <source>
        <dbReference type="EMBL" id="TQD45066.1"/>
    </source>
</evidence>
<dbReference type="InterPro" id="IPR001041">
    <property type="entry name" value="2Fe-2S_ferredoxin-type"/>
</dbReference>
<dbReference type="CDD" id="cd00207">
    <property type="entry name" value="fer2"/>
    <property type="match status" value="1"/>
</dbReference>
<dbReference type="GO" id="GO:0051536">
    <property type="term" value="F:iron-sulfur cluster binding"/>
    <property type="evidence" value="ECO:0007669"/>
    <property type="project" value="InterPro"/>
</dbReference>
<dbReference type="AlphaFoldDB" id="A0A508A542"/>
<dbReference type="EMBL" id="VICE01000086">
    <property type="protein sequence ID" value="TQD45066.1"/>
    <property type="molecule type" value="Genomic_DNA"/>
</dbReference>
<dbReference type="SUPFAM" id="SSF63380">
    <property type="entry name" value="Riboflavin synthase domain-like"/>
    <property type="match status" value="1"/>
</dbReference>
<feature type="domain" description="2Fe-2S ferredoxin-type" evidence="1">
    <location>
        <begin position="284"/>
        <end position="368"/>
    </location>
</feature>
<dbReference type="PANTHER" id="PTHR47354">
    <property type="entry name" value="NADH OXIDOREDUCTASE HCR"/>
    <property type="match status" value="1"/>
</dbReference>
<dbReference type="InterPro" id="IPR017938">
    <property type="entry name" value="Riboflavin_synthase-like_b-brl"/>
</dbReference>
<dbReference type="InterPro" id="IPR001433">
    <property type="entry name" value="OxRdtase_FAD/NAD-bd"/>
</dbReference>
<dbReference type="Pfam" id="PF00175">
    <property type="entry name" value="NAD_binding_1"/>
    <property type="match status" value="1"/>
</dbReference>
<dbReference type="Proteomes" id="UP000318212">
    <property type="component" value="Unassembled WGS sequence"/>
</dbReference>
<evidence type="ECO:0000259" key="2">
    <source>
        <dbReference type="PROSITE" id="PS51384"/>
    </source>
</evidence>
<dbReference type="CDD" id="cd06216">
    <property type="entry name" value="FNR_iron_sulfur_binding_2"/>
    <property type="match status" value="1"/>
</dbReference>
<dbReference type="PROSITE" id="PS51384">
    <property type="entry name" value="FAD_FR"/>
    <property type="match status" value="1"/>
</dbReference>
<dbReference type="PANTHER" id="PTHR47354:SF3">
    <property type="entry name" value="OXIDOREDUCTASE-RELATED"/>
    <property type="match status" value="1"/>
</dbReference>
<dbReference type="Pfam" id="PF00970">
    <property type="entry name" value="FAD_binding_6"/>
    <property type="match status" value="1"/>
</dbReference>
<dbReference type="PRINTS" id="PR00410">
    <property type="entry name" value="PHEHYDRXLASE"/>
</dbReference>
<comment type="caution">
    <text evidence="3">The sequence shown here is derived from an EMBL/GenBank/DDBJ whole genome shotgun (WGS) entry which is preliminary data.</text>
</comment>
<dbReference type="SUPFAM" id="SSF54292">
    <property type="entry name" value="2Fe-2S ferredoxin-like"/>
    <property type="match status" value="1"/>
</dbReference>
<dbReference type="Gene3D" id="2.40.30.10">
    <property type="entry name" value="Translation factors"/>
    <property type="match status" value="1"/>
</dbReference>
<dbReference type="PROSITE" id="PS51085">
    <property type="entry name" value="2FE2S_FER_2"/>
    <property type="match status" value="1"/>
</dbReference>
<dbReference type="InterPro" id="IPR039261">
    <property type="entry name" value="FNR_nucleotide-bd"/>
</dbReference>
<dbReference type="InterPro" id="IPR008333">
    <property type="entry name" value="Cbr1-like_FAD-bd_dom"/>
</dbReference>
<dbReference type="InterPro" id="IPR012675">
    <property type="entry name" value="Beta-grasp_dom_sf"/>
</dbReference>
<dbReference type="InterPro" id="IPR036010">
    <property type="entry name" value="2Fe-2S_ferredoxin-like_sf"/>
</dbReference>
<protein>
    <submittedName>
        <fullName evidence="3">Ferredoxin reductase</fullName>
    </submittedName>
</protein>